<dbReference type="FunFam" id="3.30.70.250:FF:000003">
    <property type="entry name" value="Polyketide beta-ketoacyl synthase Pks3"/>
    <property type="match status" value="1"/>
</dbReference>
<evidence type="ECO:0000256" key="7">
    <source>
        <dbReference type="PROSITE-ProRule" id="PRU01363"/>
    </source>
</evidence>
<dbReference type="GO" id="GO:0005886">
    <property type="term" value="C:plasma membrane"/>
    <property type="evidence" value="ECO:0007669"/>
    <property type="project" value="TreeGrafter"/>
</dbReference>
<dbReference type="InterPro" id="IPR050091">
    <property type="entry name" value="PKS_NRPS_Biosynth_Enz"/>
</dbReference>
<dbReference type="SUPFAM" id="SSF50129">
    <property type="entry name" value="GroES-like"/>
    <property type="match status" value="1"/>
</dbReference>
<dbReference type="Pfam" id="PF16197">
    <property type="entry name" value="KAsynt_C_assoc"/>
    <property type="match status" value="1"/>
</dbReference>
<dbReference type="Pfam" id="PF14765">
    <property type="entry name" value="PS-DH"/>
    <property type="match status" value="1"/>
</dbReference>
<dbReference type="Gene3D" id="3.40.366.10">
    <property type="entry name" value="Malonyl-Coenzyme A Acyl Carrier Protein, domain 2"/>
    <property type="match status" value="1"/>
</dbReference>
<dbReference type="FunFam" id="3.40.50.720:FF:000209">
    <property type="entry name" value="Polyketide synthase Pks12"/>
    <property type="match status" value="1"/>
</dbReference>
<keyword evidence="1" id="KW-0596">Phosphopantetheine</keyword>
<dbReference type="EMBL" id="LZME01000135">
    <property type="protein sequence ID" value="OBK81861.1"/>
    <property type="molecule type" value="Genomic_DNA"/>
</dbReference>
<dbReference type="InterPro" id="IPR032821">
    <property type="entry name" value="PKS_assoc"/>
</dbReference>
<dbReference type="InterPro" id="IPR049900">
    <property type="entry name" value="PKS_mFAS_DH"/>
</dbReference>
<dbReference type="SMART" id="SM00822">
    <property type="entry name" value="PKS_KR"/>
    <property type="match status" value="1"/>
</dbReference>
<dbReference type="GO" id="GO:0006633">
    <property type="term" value="P:fatty acid biosynthetic process"/>
    <property type="evidence" value="ECO:0007669"/>
    <property type="project" value="InterPro"/>
</dbReference>
<keyword evidence="5" id="KW-0511">Multifunctional enzyme</keyword>
<evidence type="ECO:0000256" key="3">
    <source>
        <dbReference type="ARBA" id="ARBA00022679"/>
    </source>
</evidence>
<dbReference type="InterPro" id="IPR036736">
    <property type="entry name" value="ACP-like_sf"/>
</dbReference>
<evidence type="ECO:0000259" key="8">
    <source>
        <dbReference type="PROSITE" id="PS50075"/>
    </source>
</evidence>
<dbReference type="PROSITE" id="PS52019">
    <property type="entry name" value="PKS_MFAS_DH"/>
    <property type="match status" value="1"/>
</dbReference>
<dbReference type="PROSITE" id="PS00606">
    <property type="entry name" value="KS3_1"/>
    <property type="match status" value="1"/>
</dbReference>
<dbReference type="SUPFAM" id="SSF47336">
    <property type="entry name" value="ACP-like"/>
    <property type="match status" value="1"/>
</dbReference>
<dbReference type="Pfam" id="PF08240">
    <property type="entry name" value="ADH_N"/>
    <property type="match status" value="1"/>
</dbReference>
<keyword evidence="4" id="KW-0521">NADP</keyword>
<evidence type="ECO:0000256" key="4">
    <source>
        <dbReference type="ARBA" id="ARBA00022857"/>
    </source>
</evidence>
<name>A0AA91EYI0_9MYCO</name>
<sequence>MSTAPTPPSSPSASPVAVIGMACRLPGGIDSPQQFWDALLRGADFIDEVPADRWDVDSYYGAEPGTPGRSVSRWGGFLDTIGAFDADFFGMTEPEAIAVDPQHRLLLETSWEAVEHAGIDPAAMARSQTGVFVGLTHSDYELLSAEHGAAEGPYGFTATNTSFASARVSQALGLHGPAVTVDTACSSGLMAVHQACRSLQVGESELALAGGVSVMLEPRRSVAGSQQGMLSPTGRCRAFDAAADGFVAGEGCVVLLLKRLPEALRDHDRILAVLRGSAANQDGGTGTVEAPSTSAQVALYQAALATAGVEAATVELVEAHGLGSPAADLTEYAGLAAVYGTDDRCFLGSVKTNFGHCQSASGPLGLMKAILALRDGTVPQHLNFTRLPDQLAGLETNLVVPLENTTWPTRADRPRRAAVSSHGLSGTNVHIIVEQPPVSAVPDAATESAIDGDRLFPISATSADQLRVTAARLADWVDEHSPAMTDTGLADLGYTLARRRSHRPIRTAVVANNFGELAEALREIAGNDWAYHPAIASDGLGPVWVFSEATPQWTNIAALLAEEPEFAAVIAKMEPVVAEESGFSLAETIAAELPPTEVERVQPTNFAIQVALAEAMKAHGVRPGAVIGHSLGEAAAAVVAGGLTLEDGVRVACRRSRLISRIAGSGAMATVELPAQQVLSELSIRDVSDAVLAVVESPVSTTIGGDQDAVRDLVANWQQQGVPARELAVAVAAHSPQVEPVVNELAQVLADLKPTELEIPYYSATLWSPRDRPSFDGQYWADNLRYMARFAAAVQAAIKDGYRVFGDLASDSRLSAVLEQNASSLDIGIAALAAISRERESWKGLRGFVADLHSAGTAVDFAAQYPSGNLVEAPLPSWNHRELIFSREDVDATPRGAAVRAVHPLLGAHVHLLEEPERHVWQGEVGIVAHQWLDDHRVHNMAILPGAAYCEMALAAARASLGESTEIRDIRFEQMLPLDDWTSVSSGAVVVAPGVLDFAVHTHQGRDRVDCATAVLQARPDVRQPAVRDIAALLAAHQDRVDGSELRKTAERNGIQYGPAFSGLVAVRVGDGRHTIGATALAEVALPGPARPEQGLYEIHPALLEACIMSAVMRPDVPRAGDGGLLRPVGVRSLRRHHLVREVRYCLSTVTAARADACEADLELMDESGNVLLTVEGLHFAAGRSEIESDVRTLDERLLTIEWERRDQPAAASTDAGSWLLLSMADATDTLAGRLGGALNGEGTQSDTVSVPVGRGDVAAVLNGALDGRAGIVVVTPPVLEAANPAQRGRDFVAYLLDVVRQMVALPGESPRLYVVTRDAATVRPGDRPNLEQAGLRGLIRVIDSEYPHLKLTQIDVDGGAAEHDEALAARLAAQLQGGSDEDETAWRDGDWYTARLRPGPLGPADRRTVVVEHGQGCLRLQRNDPTEPESWEAVAHPRIVPGSGQIEVAVTVAGVNWAAASPVEYSAGEPHSQQLGADFAGVVTAVGPDVTGHRVGDQVGGISLDGCWSTFITCDARLVATLPAELPLTDAAAWPTAYVTAWYGLHDLARITSDDKVLIHCATGGVGQAAIAIARAAGCQIFATADSPRRRQLLHDMGIEHVYDSSNLEFADRIRQDTDGYGVDVVLNSLSGVAQRVGIELLSFGGRFIELGKQDVYGDSRLGLFPFRRNLSLHVVDLALLAHSHPETVQRLLCTVYRNAADGRLPQPPTTHYPLLDASIALGMADGEGCAATVLLDLPQTGSTVAVVPPAQAQLFRADGAYIVTGGTGGAGLYLAAEMAAAGCGRIVLSGASAPDSEAQRAIERLRALGTDIQVECGDISEPETASRLVAAATASGLPVRGVLHAVAAAGEAPLTEITGHLVDRCWAPKVYGAWNLHQSLQEAAAAQSLDWFCAFSSTAALIGSPGQGAAAAADSWLDAFGRWRQAHGLPATVIGWGSWADTGSSAVPADGVHAAITSAEAARAFRALLSYGRAWAGYAPITRAPWLTALAHRSPFAEAFRPVRRSSPDAQRFLAELKELPRDEWLGSILRLVSDQISLLLRRTVDADRPLPEYGLDSLASLEFRTRIETETGVRVGPAQLTTVRGLSQHVCDQLAARVEHADSAGGR</sequence>
<keyword evidence="2" id="KW-0597">Phosphoprotein</keyword>
<gene>
    <name evidence="11" type="ORF">A5649_10405</name>
</gene>
<dbReference type="InterPro" id="IPR009081">
    <property type="entry name" value="PP-bd_ACP"/>
</dbReference>
<dbReference type="Gene3D" id="1.10.1200.10">
    <property type="entry name" value="ACP-like"/>
    <property type="match status" value="1"/>
</dbReference>
<comment type="caution">
    <text evidence="7">Lacks conserved residue(s) required for the propagation of feature annotation.</text>
</comment>
<dbReference type="InterPro" id="IPR014031">
    <property type="entry name" value="Ketoacyl_synth_C"/>
</dbReference>
<dbReference type="SMART" id="SM00825">
    <property type="entry name" value="PKS_KS"/>
    <property type="match status" value="1"/>
</dbReference>
<dbReference type="InterPro" id="IPR016035">
    <property type="entry name" value="Acyl_Trfase/lysoPLipase"/>
</dbReference>
<dbReference type="Pfam" id="PF00698">
    <property type="entry name" value="Acyl_transf_1"/>
    <property type="match status" value="1"/>
</dbReference>
<dbReference type="RefSeq" id="WP_065041932.1">
    <property type="nucleotide sequence ID" value="NZ_LZME01000135.1"/>
</dbReference>
<dbReference type="InterPro" id="IPR020841">
    <property type="entry name" value="PKS_Beta-ketoAc_synthase_dom"/>
</dbReference>
<feature type="region of interest" description="N-terminal hotdog fold" evidence="7">
    <location>
        <begin position="903"/>
        <end position="1023"/>
    </location>
</feature>
<dbReference type="Gene3D" id="3.90.180.10">
    <property type="entry name" value="Medium-chain alcohol dehydrogenases, catalytic domain"/>
    <property type="match status" value="1"/>
</dbReference>
<dbReference type="SMART" id="SM00827">
    <property type="entry name" value="PKS_AT"/>
    <property type="match status" value="1"/>
</dbReference>
<dbReference type="SMART" id="SM00829">
    <property type="entry name" value="PKS_ER"/>
    <property type="match status" value="1"/>
</dbReference>
<dbReference type="InterPro" id="IPR020843">
    <property type="entry name" value="ER"/>
</dbReference>
<dbReference type="CDD" id="cd00833">
    <property type="entry name" value="PKS"/>
    <property type="match status" value="1"/>
</dbReference>
<dbReference type="InterPro" id="IPR013968">
    <property type="entry name" value="PKS_KR"/>
</dbReference>
<dbReference type="GO" id="GO:0031177">
    <property type="term" value="F:phosphopantetheine binding"/>
    <property type="evidence" value="ECO:0007669"/>
    <property type="project" value="InterPro"/>
</dbReference>
<dbReference type="Pfam" id="PF00107">
    <property type="entry name" value="ADH_zinc_N"/>
    <property type="match status" value="1"/>
</dbReference>
<keyword evidence="3" id="KW-0808">Transferase</keyword>
<dbReference type="SUPFAM" id="SSF53901">
    <property type="entry name" value="Thiolase-like"/>
    <property type="match status" value="1"/>
</dbReference>
<dbReference type="Pfam" id="PF00109">
    <property type="entry name" value="ketoacyl-synt"/>
    <property type="match status" value="1"/>
</dbReference>
<dbReference type="Proteomes" id="UP000093712">
    <property type="component" value="Unassembled WGS sequence"/>
</dbReference>
<dbReference type="Pfam" id="PF21089">
    <property type="entry name" value="PKS_DH_N"/>
    <property type="match status" value="1"/>
</dbReference>
<dbReference type="Gene3D" id="3.40.47.10">
    <property type="match status" value="1"/>
</dbReference>
<feature type="domain" description="Ketosynthase family 3 (KS3)" evidence="9">
    <location>
        <begin position="13"/>
        <end position="435"/>
    </location>
</feature>
<dbReference type="InterPro" id="IPR014043">
    <property type="entry name" value="Acyl_transferase_dom"/>
</dbReference>
<dbReference type="PROSITE" id="PS50075">
    <property type="entry name" value="CARRIER"/>
    <property type="match status" value="1"/>
</dbReference>
<dbReference type="InterPro" id="IPR018201">
    <property type="entry name" value="Ketoacyl_synth_AS"/>
</dbReference>
<dbReference type="NCBIfam" id="NF041183">
    <property type="entry name" value="Pks2_ls1_myc"/>
    <property type="match status" value="1"/>
</dbReference>
<dbReference type="InterPro" id="IPR016036">
    <property type="entry name" value="Malonyl_transacylase_ACP-bd"/>
</dbReference>
<evidence type="ECO:0000256" key="6">
    <source>
        <dbReference type="ARBA" id="ARBA00023315"/>
    </source>
</evidence>
<dbReference type="GO" id="GO:0005737">
    <property type="term" value="C:cytoplasm"/>
    <property type="evidence" value="ECO:0007669"/>
    <property type="project" value="TreeGrafter"/>
</dbReference>
<dbReference type="InterPro" id="IPR049552">
    <property type="entry name" value="PKS_DH_N"/>
</dbReference>
<feature type="domain" description="Carrier" evidence="8">
    <location>
        <begin position="2025"/>
        <end position="2105"/>
    </location>
</feature>
<dbReference type="CDD" id="cd05195">
    <property type="entry name" value="enoyl_red"/>
    <property type="match status" value="1"/>
</dbReference>
<dbReference type="Gene3D" id="3.40.50.720">
    <property type="entry name" value="NAD(P)-binding Rossmann-like Domain"/>
    <property type="match status" value="3"/>
</dbReference>
<dbReference type="InterPro" id="IPR014030">
    <property type="entry name" value="Ketoacyl_synth_N"/>
</dbReference>
<evidence type="ECO:0000259" key="10">
    <source>
        <dbReference type="PROSITE" id="PS52019"/>
    </source>
</evidence>
<dbReference type="GO" id="GO:0016491">
    <property type="term" value="F:oxidoreductase activity"/>
    <property type="evidence" value="ECO:0007669"/>
    <property type="project" value="InterPro"/>
</dbReference>
<reference evidence="11 12" key="1">
    <citation type="submission" date="2016-06" db="EMBL/GenBank/DDBJ databases">
        <authorList>
            <person name="Sutton G."/>
            <person name="Brinkac L."/>
            <person name="Sanka R."/>
            <person name="Adams M."/>
            <person name="Lau E."/>
            <person name="Garcia-Basteiro A."/>
            <person name="Lopez-Varela E."/>
            <person name="Palencia S."/>
        </authorList>
    </citation>
    <scope>NUCLEOTIDE SEQUENCE [LARGE SCALE GENOMIC DNA]</scope>
    <source>
        <strain evidence="11 12">1211594.5</strain>
    </source>
</reference>
<dbReference type="InterPro" id="IPR036291">
    <property type="entry name" value="NAD(P)-bd_dom_sf"/>
</dbReference>
<dbReference type="SUPFAM" id="SSF52151">
    <property type="entry name" value="FabD/lysophospholipase-like"/>
    <property type="match status" value="1"/>
</dbReference>
<evidence type="ECO:0000313" key="11">
    <source>
        <dbReference type="EMBL" id="OBK81861.1"/>
    </source>
</evidence>
<dbReference type="InterPro" id="IPR042104">
    <property type="entry name" value="PKS_dehydratase_sf"/>
</dbReference>
<dbReference type="InterPro" id="IPR057326">
    <property type="entry name" value="KR_dom"/>
</dbReference>
<dbReference type="Pfam" id="PF02801">
    <property type="entry name" value="Ketoacyl-synt_C"/>
    <property type="match status" value="1"/>
</dbReference>
<dbReference type="InterPro" id="IPR011032">
    <property type="entry name" value="GroES-like_sf"/>
</dbReference>
<dbReference type="InterPro" id="IPR020807">
    <property type="entry name" value="PKS_DH"/>
</dbReference>
<comment type="caution">
    <text evidence="11">The sequence shown here is derived from an EMBL/GenBank/DDBJ whole genome shotgun (WGS) entry which is preliminary data.</text>
</comment>
<dbReference type="InterPro" id="IPR053386">
    <property type="entry name" value="MBFA_synthase"/>
</dbReference>
<evidence type="ECO:0000259" key="9">
    <source>
        <dbReference type="PROSITE" id="PS52004"/>
    </source>
</evidence>
<dbReference type="SUPFAM" id="SSF51735">
    <property type="entry name" value="NAD(P)-binding Rossmann-fold domains"/>
    <property type="match status" value="3"/>
</dbReference>
<dbReference type="Pfam" id="PF08659">
    <property type="entry name" value="KR"/>
    <property type="match status" value="1"/>
</dbReference>
<dbReference type="PANTHER" id="PTHR43775:SF37">
    <property type="entry name" value="SI:DKEY-61P9.11"/>
    <property type="match status" value="1"/>
</dbReference>
<dbReference type="InterPro" id="IPR020806">
    <property type="entry name" value="PKS_PP-bd"/>
</dbReference>
<dbReference type="Gene3D" id="3.10.129.110">
    <property type="entry name" value="Polyketide synthase dehydratase"/>
    <property type="match status" value="1"/>
</dbReference>
<feature type="domain" description="PKS/mFAS DH" evidence="10">
    <location>
        <begin position="903"/>
        <end position="1189"/>
    </location>
</feature>
<organism evidence="11 12">
    <name type="scientific">Mycolicibacter heraklionensis</name>
    <dbReference type="NCBI Taxonomy" id="512402"/>
    <lineage>
        <taxon>Bacteria</taxon>
        <taxon>Bacillati</taxon>
        <taxon>Actinomycetota</taxon>
        <taxon>Actinomycetes</taxon>
        <taxon>Mycobacteriales</taxon>
        <taxon>Mycobacteriaceae</taxon>
        <taxon>Mycolicibacter</taxon>
    </lineage>
</organism>
<dbReference type="SMART" id="SM00826">
    <property type="entry name" value="PKS_DH"/>
    <property type="match status" value="1"/>
</dbReference>
<proteinExistence type="predicted"/>
<dbReference type="GO" id="GO:0004312">
    <property type="term" value="F:fatty acid synthase activity"/>
    <property type="evidence" value="ECO:0007669"/>
    <property type="project" value="TreeGrafter"/>
</dbReference>
<dbReference type="GO" id="GO:0071770">
    <property type="term" value="P:DIM/DIP cell wall layer assembly"/>
    <property type="evidence" value="ECO:0007669"/>
    <property type="project" value="TreeGrafter"/>
</dbReference>
<evidence type="ECO:0000256" key="2">
    <source>
        <dbReference type="ARBA" id="ARBA00022553"/>
    </source>
</evidence>
<accession>A0AA91EYI0</accession>
<dbReference type="InterPro" id="IPR016039">
    <property type="entry name" value="Thiolase-like"/>
</dbReference>
<dbReference type="InterPro" id="IPR013149">
    <property type="entry name" value="ADH-like_C"/>
</dbReference>
<dbReference type="InterPro" id="IPR001227">
    <property type="entry name" value="Ac_transferase_dom_sf"/>
</dbReference>
<dbReference type="PROSITE" id="PS52004">
    <property type="entry name" value="KS3_2"/>
    <property type="match status" value="1"/>
</dbReference>
<evidence type="ECO:0000256" key="5">
    <source>
        <dbReference type="ARBA" id="ARBA00023268"/>
    </source>
</evidence>
<dbReference type="SUPFAM" id="SSF55048">
    <property type="entry name" value="Probable ACP-binding domain of malonyl-CoA ACP transacylase"/>
    <property type="match status" value="1"/>
</dbReference>
<dbReference type="InterPro" id="IPR049551">
    <property type="entry name" value="PKS_DH_C"/>
</dbReference>
<dbReference type="SMART" id="SM00823">
    <property type="entry name" value="PKS_PP"/>
    <property type="match status" value="1"/>
</dbReference>
<dbReference type="Pfam" id="PF00550">
    <property type="entry name" value="PP-binding"/>
    <property type="match status" value="1"/>
</dbReference>
<dbReference type="InterPro" id="IPR013154">
    <property type="entry name" value="ADH-like_N"/>
</dbReference>
<dbReference type="GO" id="GO:0004315">
    <property type="term" value="F:3-oxoacyl-[acyl-carrier-protein] synthase activity"/>
    <property type="evidence" value="ECO:0007669"/>
    <property type="project" value="InterPro"/>
</dbReference>
<protein>
    <submittedName>
        <fullName evidence="11">Polyketide synthase</fullName>
    </submittedName>
</protein>
<evidence type="ECO:0000256" key="1">
    <source>
        <dbReference type="ARBA" id="ARBA00022450"/>
    </source>
</evidence>
<dbReference type="FunFam" id="3.40.47.10:FF:000019">
    <property type="entry name" value="Polyketide synthase type I"/>
    <property type="match status" value="1"/>
</dbReference>
<dbReference type="PANTHER" id="PTHR43775">
    <property type="entry name" value="FATTY ACID SYNTHASE"/>
    <property type="match status" value="1"/>
</dbReference>
<feature type="region of interest" description="C-terminal hotdog fold" evidence="7">
    <location>
        <begin position="1038"/>
        <end position="1189"/>
    </location>
</feature>
<evidence type="ECO:0000313" key="12">
    <source>
        <dbReference type="Proteomes" id="UP000093712"/>
    </source>
</evidence>
<keyword evidence="6" id="KW-0012">Acyltransferase</keyword>
<dbReference type="Gene3D" id="3.30.70.250">
    <property type="entry name" value="Malonyl-CoA ACP transacylase, ACP-binding"/>
    <property type="match status" value="1"/>
</dbReference>